<dbReference type="Proteomes" id="UP000634236">
    <property type="component" value="Unassembled WGS sequence"/>
</dbReference>
<dbReference type="InterPro" id="IPR015425">
    <property type="entry name" value="FH2_Formin"/>
</dbReference>
<sequence>YGTLPSRRALKNSRLVSQKDDVHLCIMCLRAIMNYQVLSPHGGDTVVTGATTADTVFSPSPQYGFNLVMSHPHAVNEIALSLNNKNPRMKALVLELLAAVCLVRGGHEIILAAFDNFKEVCKEKHRFERLMEYFRNEDSSIDFMVACMQFINIVVHSVEDMNFRVHLQYEFTKLGLEEFLQVRGGRGSGELCWGAPPSLTLPSCPQKSRHTESEKLQVQIQAYLDNVFDVGGLLEDAETKNVALEKVEELEEHLSHLTEKLLDLENENMMRVAELEKQLLQREKELEVVKVCWGAVGAVGSGEGMIKEKDEAFRRHYGSEPPPVPSAEPPPPQPEPSEETPRPPVLPPVEAAPPPPPPPPPLPPPAPPLPGKCPPAPPLPGASPSIALTVGLSAIRIKKPIKTKFRLPVFNWTALKPSQISGTVFSELDDERVLEDLDLERFEELFKTKAQGPALDLVCAKSKAAQKVATKVTLLEANRAKNLAITLRKAGRSADEICRAIHTFDLATLPVDFVECLMRFLPTEAEAKALRQYERERKPLEELADEDRFMLQFSKVERLPQRMAIMAFLGNFAENIQMLTPVWSW</sequence>
<comment type="caution">
    <text evidence="6">The sequence shown here is derived from an EMBL/GenBank/DDBJ whole genome shotgun (WGS) entry which is preliminary data.</text>
</comment>
<dbReference type="SUPFAM" id="SSF48371">
    <property type="entry name" value="ARM repeat"/>
    <property type="match status" value="1"/>
</dbReference>
<dbReference type="Pfam" id="PF06367">
    <property type="entry name" value="Drf_FH3"/>
    <property type="match status" value="2"/>
</dbReference>
<feature type="non-terminal residue" evidence="6">
    <location>
        <position position="1"/>
    </location>
</feature>
<evidence type="ECO:0000313" key="7">
    <source>
        <dbReference type="Proteomes" id="UP000634236"/>
    </source>
</evidence>
<gene>
    <name evidence="6" type="primary">Fmnl3</name>
    <name evidence="6" type="ORF">VIDCHA_R00242</name>
</gene>
<dbReference type="SUPFAM" id="SSF101447">
    <property type="entry name" value="Formin homology 2 domain (FH2 domain)"/>
    <property type="match status" value="1"/>
</dbReference>
<dbReference type="PANTHER" id="PTHR45857">
    <property type="entry name" value="FORMIN-LIKE PROTEIN"/>
    <property type="match status" value="1"/>
</dbReference>
<dbReference type="SMART" id="SM01139">
    <property type="entry name" value="Drf_FH3"/>
    <property type="match status" value="1"/>
</dbReference>
<feature type="compositionally biased region" description="Pro residues" evidence="3">
    <location>
        <begin position="342"/>
        <end position="380"/>
    </location>
</feature>
<keyword evidence="7" id="KW-1185">Reference proteome</keyword>
<dbReference type="PANTHER" id="PTHR45857:SF3">
    <property type="entry name" value="FORMIN-LIKE PROTEIN 3"/>
    <property type="match status" value="1"/>
</dbReference>
<evidence type="ECO:0000256" key="2">
    <source>
        <dbReference type="SAM" id="Coils"/>
    </source>
</evidence>
<reference evidence="6" key="1">
    <citation type="submission" date="2019-09" db="EMBL/GenBank/DDBJ databases">
        <title>Bird 10,000 Genomes (B10K) Project - Family phase.</title>
        <authorList>
            <person name="Zhang G."/>
        </authorList>
    </citation>
    <scope>NUCLEOTIDE SEQUENCE</scope>
    <source>
        <strain evidence="6">OUT-0048</strain>
        <tissue evidence="6">Muscle</tissue>
    </source>
</reference>
<dbReference type="GO" id="GO:0008360">
    <property type="term" value="P:regulation of cell shape"/>
    <property type="evidence" value="ECO:0007669"/>
    <property type="project" value="TreeGrafter"/>
</dbReference>
<evidence type="ECO:0000259" key="5">
    <source>
        <dbReference type="PROSITE" id="PS51444"/>
    </source>
</evidence>
<comment type="similarity">
    <text evidence="1">Belongs to the formin homology family.</text>
</comment>
<dbReference type="GO" id="GO:0051015">
    <property type="term" value="F:actin filament binding"/>
    <property type="evidence" value="ECO:0007669"/>
    <property type="project" value="TreeGrafter"/>
</dbReference>
<dbReference type="GO" id="GO:0031267">
    <property type="term" value="F:small GTPase binding"/>
    <property type="evidence" value="ECO:0007669"/>
    <property type="project" value="InterPro"/>
</dbReference>
<dbReference type="InterPro" id="IPR042201">
    <property type="entry name" value="FH2_Formin_sf"/>
</dbReference>
<dbReference type="EMBL" id="WBNB01003051">
    <property type="protein sequence ID" value="NXB96408.1"/>
    <property type="molecule type" value="Genomic_DNA"/>
</dbReference>
<dbReference type="Gene3D" id="1.25.10.10">
    <property type="entry name" value="Leucine-rich Repeat Variant"/>
    <property type="match status" value="1"/>
</dbReference>
<feature type="domain" description="GBD/FH3" evidence="4">
    <location>
        <begin position="1"/>
        <end position="311"/>
    </location>
</feature>
<proteinExistence type="inferred from homology"/>
<dbReference type="InterPro" id="IPR011989">
    <property type="entry name" value="ARM-like"/>
</dbReference>
<dbReference type="InterPro" id="IPR043592">
    <property type="entry name" value="FMNL_animal"/>
</dbReference>
<organism evidence="6 7">
    <name type="scientific">Vidua chalybeata</name>
    <name type="common">Village indigobird</name>
    <dbReference type="NCBI Taxonomy" id="81927"/>
    <lineage>
        <taxon>Eukaryota</taxon>
        <taxon>Metazoa</taxon>
        <taxon>Chordata</taxon>
        <taxon>Craniata</taxon>
        <taxon>Vertebrata</taxon>
        <taxon>Euteleostomi</taxon>
        <taxon>Archelosauria</taxon>
        <taxon>Archosauria</taxon>
        <taxon>Dinosauria</taxon>
        <taxon>Saurischia</taxon>
        <taxon>Theropoda</taxon>
        <taxon>Coelurosauria</taxon>
        <taxon>Aves</taxon>
        <taxon>Neognathae</taxon>
        <taxon>Neoaves</taxon>
        <taxon>Telluraves</taxon>
        <taxon>Australaves</taxon>
        <taxon>Passeriformes</taxon>
        <taxon>Passeroidea</taxon>
        <taxon>Estrildidae</taxon>
        <taxon>Viduinae</taxon>
        <taxon>Vidua</taxon>
    </lineage>
</organism>
<feature type="coiled-coil region" evidence="2">
    <location>
        <begin position="240"/>
        <end position="267"/>
    </location>
</feature>
<evidence type="ECO:0000313" key="6">
    <source>
        <dbReference type="EMBL" id="NXB96408.1"/>
    </source>
</evidence>
<feature type="domain" description="FH2" evidence="5">
    <location>
        <begin position="397"/>
        <end position="585"/>
    </location>
</feature>
<dbReference type="SMART" id="SM01140">
    <property type="entry name" value="Drf_GBD"/>
    <property type="match status" value="1"/>
</dbReference>
<feature type="region of interest" description="Disordered" evidence="3">
    <location>
        <begin position="315"/>
        <end position="380"/>
    </location>
</feature>
<feature type="non-terminal residue" evidence="6">
    <location>
        <position position="585"/>
    </location>
</feature>
<accession>A0A851L3I8</accession>
<dbReference type="InterPro" id="IPR016024">
    <property type="entry name" value="ARM-type_fold"/>
</dbReference>
<feature type="compositionally biased region" description="Pro residues" evidence="3">
    <location>
        <begin position="320"/>
        <end position="335"/>
    </location>
</feature>
<dbReference type="GO" id="GO:0030866">
    <property type="term" value="P:cortical actin cytoskeleton organization"/>
    <property type="evidence" value="ECO:0007669"/>
    <property type="project" value="TreeGrafter"/>
</dbReference>
<name>A0A851L3I8_VIDCH</name>
<evidence type="ECO:0000256" key="1">
    <source>
        <dbReference type="ARBA" id="ARBA00023449"/>
    </source>
</evidence>
<evidence type="ECO:0000256" key="3">
    <source>
        <dbReference type="SAM" id="MobiDB-lite"/>
    </source>
</evidence>
<dbReference type="AlphaFoldDB" id="A0A851L3I8"/>
<protein>
    <submittedName>
        <fullName evidence="6">FMNL3 protein</fullName>
    </submittedName>
</protein>
<dbReference type="GO" id="GO:0016477">
    <property type="term" value="P:cell migration"/>
    <property type="evidence" value="ECO:0007669"/>
    <property type="project" value="TreeGrafter"/>
</dbReference>
<dbReference type="Pfam" id="PF02181">
    <property type="entry name" value="FH2"/>
    <property type="match status" value="1"/>
</dbReference>
<dbReference type="PROSITE" id="PS51444">
    <property type="entry name" value="FH2"/>
    <property type="match status" value="1"/>
</dbReference>
<keyword evidence="2" id="KW-0175">Coiled coil</keyword>
<dbReference type="PROSITE" id="PS51232">
    <property type="entry name" value="GBD_FH3"/>
    <property type="match status" value="1"/>
</dbReference>
<dbReference type="GO" id="GO:0005829">
    <property type="term" value="C:cytosol"/>
    <property type="evidence" value="ECO:0007669"/>
    <property type="project" value="TreeGrafter"/>
</dbReference>
<dbReference type="InterPro" id="IPR010473">
    <property type="entry name" value="GTPase-bd"/>
</dbReference>
<dbReference type="InterPro" id="IPR010472">
    <property type="entry name" value="FH3_dom"/>
</dbReference>
<evidence type="ECO:0000259" key="4">
    <source>
        <dbReference type="PROSITE" id="PS51232"/>
    </source>
</evidence>
<dbReference type="InterPro" id="IPR014768">
    <property type="entry name" value="GBD/FH3_dom"/>
</dbReference>
<dbReference type="Gene3D" id="1.20.58.2220">
    <property type="entry name" value="Formin, FH2 domain"/>
    <property type="match status" value="1"/>
</dbReference>